<dbReference type="PANTHER" id="PTHR43038">
    <property type="entry name" value="ATP-BINDING CASSETTE, SUB-FAMILY H, MEMBER 1"/>
    <property type="match status" value="1"/>
</dbReference>
<dbReference type="PROSITE" id="PS50893">
    <property type="entry name" value="ABC_TRANSPORTER_2"/>
    <property type="match status" value="1"/>
</dbReference>
<dbReference type="SUPFAM" id="SSF52540">
    <property type="entry name" value="P-loop containing nucleoside triphosphate hydrolases"/>
    <property type="match status" value="1"/>
</dbReference>
<name>A0A9J6CA54_POLVA</name>
<keyword evidence="2" id="KW-0067">ATP-binding</keyword>
<evidence type="ECO:0000256" key="2">
    <source>
        <dbReference type="ARBA" id="ARBA00022840"/>
    </source>
</evidence>
<dbReference type="EMBL" id="JADBJN010000002">
    <property type="protein sequence ID" value="KAG5678938.1"/>
    <property type="molecule type" value="Genomic_DNA"/>
</dbReference>
<comment type="caution">
    <text evidence="4">The sequence shown here is derived from an EMBL/GenBank/DDBJ whole genome shotgun (WGS) entry which is preliminary data.</text>
</comment>
<dbReference type="SMART" id="SM00382">
    <property type="entry name" value="AAA"/>
    <property type="match status" value="1"/>
</dbReference>
<proteinExistence type="predicted"/>
<evidence type="ECO:0000313" key="5">
    <source>
        <dbReference type="Proteomes" id="UP001107558"/>
    </source>
</evidence>
<keyword evidence="5" id="KW-1185">Reference proteome</keyword>
<protein>
    <recommendedName>
        <fullName evidence="3">ABC transporter domain-containing protein</fullName>
    </recommendedName>
</protein>
<dbReference type="InterPro" id="IPR003439">
    <property type="entry name" value="ABC_transporter-like_ATP-bd"/>
</dbReference>
<dbReference type="Pfam" id="PF00005">
    <property type="entry name" value="ABC_tran"/>
    <property type="match status" value="1"/>
</dbReference>
<evidence type="ECO:0000313" key="4">
    <source>
        <dbReference type="EMBL" id="KAG5678938.1"/>
    </source>
</evidence>
<sequence>MSSIQVRNLTKSYQEFGKRSENVLCNFNLRIKYGSIYSLVGSSGCGKTTFINCLLAMQKIDKGEIKIFNQKVEYPNLNGLSKLIGYMPQHITLASQLSINETFHYFASLQLIDDKTFKERSEMLFELLCLPSKDALIGKLSNGQQRRVSFAVAVLHDPRILILDEPTVGLDVEIRQRIWKFLQKQSSEKNVTVLFTTQYLNEISRAHCCGFLRRGKLIIENSHDKILEQLNVSNIDEAFYQICYLDENNKISNISASFNETYHNFEDKSIKNNKIIRWQVLKGLLIKEWKRMKRNPK</sequence>
<dbReference type="Proteomes" id="UP001107558">
    <property type="component" value="Chromosome 2"/>
</dbReference>
<keyword evidence="1" id="KW-0547">Nucleotide-binding</keyword>
<dbReference type="CDD" id="cd03230">
    <property type="entry name" value="ABC_DR_subfamily_A"/>
    <property type="match status" value="1"/>
</dbReference>
<gene>
    <name evidence="4" type="ORF">PVAND_008557</name>
</gene>
<evidence type="ECO:0000256" key="1">
    <source>
        <dbReference type="ARBA" id="ARBA00022741"/>
    </source>
</evidence>
<dbReference type="InterPro" id="IPR027417">
    <property type="entry name" value="P-loop_NTPase"/>
</dbReference>
<reference evidence="4" key="1">
    <citation type="submission" date="2021-03" db="EMBL/GenBank/DDBJ databases">
        <title>Chromosome level genome of the anhydrobiotic midge Polypedilum vanderplanki.</title>
        <authorList>
            <person name="Yoshida Y."/>
            <person name="Kikawada T."/>
            <person name="Gusev O."/>
        </authorList>
    </citation>
    <scope>NUCLEOTIDE SEQUENCE</scope>
    <source>
        <strain evidence="4">NIAS01</strain>
        <tissue evidence="4">Whole body or cell culture</tissue>
    </source>
</reference>
<dbReference type="AlphaFoldDB" id="A0A9J6CA54"/>
<dbReference type="OrthoDB" id="10255969at2759"/>
<dbReference type="PANTHER" id="PTHR43038:SF3">
    <property type="entry name" value="ABC TRANSPORTER G FAMILY MEMBER 20 ISOFORM X1"/>
    <property type="match status" value="1"/>
</dbReference>
<dbReference type="GO" id="GO:0016887">
    <property type="term" value="F:ATP hydrolysis activity"/>
    <property type="evidence" value="ECO:0007669"/>
    <property type="project" value="InterPro"/>
</dbReference>
<feature type="domain" description="ABC transporter" evidence="3">
    <location>
        <begin position="4"/>
        <end position="239"/>
    </location>
</feature>
<dbReference type="InterPro" id="IPR003593">
    <property type="entry name" value="AAA+_ATPase"/>
</dbReference>
<accession>A0A9J6CA54</accession>
<dbReference type="GO" id="GO:0005524">
    <property type="term" value="F:ATP binding"/>
    <property type="evidence" value="ECO:0007669"/>
    <property type="project" value="UniProtKB-KW"/>
</dbReference>
<dbReference type="Gene3D" id="3.40.50.300">
    <property type="entry name" value="P-loop containing nucleotide triphosphate hydrolases"/>
    <property type="match status" value="1"/>
</dbReference>
<organism evidence="4 5">
    <name type="scientific">Polypedilum vanderplanki</name>
    <name type="common">Sleeping chironomid midge</name>
    <dbReference type="NCBI Taxonomy" id="319348"/>
    <lineage>
        <taxon>Eukaryota</taxon>
        <taxon>Metazoa</taxon>
        <taxon>Ecdysozoa</taxon>
        <taxon>Arthropoda</taxon>
        <taxon>Hexapoda</taxon>
        <taxon>Insecta</taxon>
        <taxon>Pterygota</taxon>
        <taxon>Neoptera</taxon>
        <taxon>Endopterygota</taxon>
        <taxon>Diptera</taxon>
        <taxon>Nematocera</taxon>
        <taxon>Chironomoidea</taxon>
        <taxon>Chironomidae</taxon>
        <taxon>Chironominae</taxon>
        <taxon>Polypedilum</taxon>
        <taxon>Polypedilum</taxon>
    </lineage>
</organism>
<evidence type="ECO:0000259" key="3">
    <source>
        <dbReference type="PROSITE" id="PS50893"/>
    </source>
</evidence>